<feature type="compositionally biased region" description="Low complexity" evidence="1">
    <location>
        <begin position="299"/>
        <end position="308"/>
    </location>
</feature>
<feature type="compositionally biased region" description="Low complexity" evidence="1">
    <location>
        <begin position="554"/>
        <end position="569"/>
    </location>
</feature>
<name>A0AAN6GXG5_9BASI</name>
<gene>
    <name evidence="2" type="ORF">OC846_000613</name>
</gene>
<organism evidence="2 3">
    <name type="scientific">Tilletia horrida</name>
    <dbReference type="NCBI Taxonomy" id="155126"/>
    <lineage>
        <taxon>Eukaryota</taxon>
        <taxon>Fungi</taxon>
        <taxon>Dikarya</taxon>
        <taxon>Basidiomycota</taxon>
        <taxon>Ustilaginomycotina</taxon>
        <taxon>Exobasidiomycetes</taxon>
        <taxon>Tilletiales</taxon>
        <taxon>Tilletiaceae</taxon>
        <taxon>Tilletia</taxon>
    </lineage>
</organism>
<feature type="compositionally biased region" description="Basic and acidic residues" evidence="1">
    <location>
        <begin position="149"/>
        <end position="161"/>
    </location>
</feature>
<accession>A0AAN6GXG5</accession>
<evidence type="ECO:0000313" key="3">
    <source>
        <dbReference type="Proteomes" id="UP001176517"/>
    </source>
</evidence>
<proteinExistence type="predicted"/>
<keyword evidence="3" id="KW-1185">Reference proteome</keyword>
<protein>
    <submittedName>
        <fullName evidence="2">Uncharacterized protein</fullName>
    </submittedName>
</protein>
<feature type="region of interest" description="Disordered" evidence="1">
    <location>
        <begin position="599"/>
        <end position="624"/>
    </location>
</feature>
<dbReference type="EMBL" id="JAPDMZ010000007">
    <property type="protein sequence ID" value="KAK0557163.1"/>
    <property type="molecule type" value="Genomic_DNA"/>
</dbReference>
<evidence type="ECO:0000313" key="2">
    <source>
        <dbReference type="EMBL" id="KAK0557163.1"/>
    </source>
</evidence>
<feature type="compositionally biased region" description="Polar residues" evidence="1">
    <location>
        <begin position="509"/>
        <end position="525"/>
    </location>
</feature>
<comment type="caution">
    <text evidence="2">The sequence shown here is derived from an EMBL/GenBank/DDBJ whole genome shotgun (WGS) entry which is preliminary data.</text>
</comment>
<feature type="region of interest" description="Disordered" evidence="1">
    <location>
        <begin position="137"/>
        <end position="162"/>
    </location>
</feature>
<feature type="region of interest" description="Disordered" evidence="1">
    <location>
        <begin position="489"/>
        <end position="581"/>
    </location>
</feature>
<dbReference type="Proteomes" id="UP001176517">
    <property type="component" value="Unassembled WGS sequence"/>
</dbReference>
<reference evidence="2" key="1">
    <citation type="journal article" date="2023" name="PhytoFront">
        <title>Draft Genome Resources of Seven Strains of Tilletia horrida, Causal Agent of Kernel Smut of Rice.</title>
        <authorList>
            <person name="Khanal S."/>
            <person name="Antony Babu S."/>
            <person name="Zhou X.G."/>
        </authorList>
    </citation>
    <scope>NUCLEOTIDE SEQUENCE</scope>
    <source>
        <strain evidence="2">TX6</strain>
    </source>
</reference>
<dbReference type="AlphaFoldDB" id="A0AAN6GXG5"/>
<feature type="compositionally biased region" description="Basic and acidic residues" evidence="1">
    <location>
        <begin position="613"/>
        <end position="624"/>
    </location>
</feature>
<evidence type="ECO:0000256" key="1">
    <source>
        <dbReference type="SAM" id="MobiDB-lite"/>
    </source>
</evidence>
<sequence length="751" mass="78126">MSKPETSGKAKDPAVTVEALQDARSCLVQMLALLDPAAAAQYVQSSSAQGILQPNLSEPLSQDGTPGLIHTLPALLAPILQPIHAQQQAAASAAAANANAAVQQQQAGTLKPPLQQGPPAFLGNAIRSALKKSADLSKLAKDSSSTSSDAKRKPADAEPKEISALAPALQLSIRVLKDSLVEHKEGNATLTEVSDQDVNPLLILRKRKRQAEQSDRLARRRRVTDTIRFLNFSIQSNAQASQLPDAKPNASSLPSEVCFPAPPVQNIDSTPDQLLSARTLQAYIRKVQSHPRWKQPKLASGQQSQQAADKSDAVLLPQRKLHIRLHNAAAPNPSLPRTISLLSTSSGNRSGRVGPHAFGSAGILVQIEGVLQVLLTLGVRSPGNEPEKAYVIVTQANVRGAFESGPMVPRSQHSSAAAPACDTSATAHLPSASPVYRAISAEMMAYLTHERQADRHRGAGEDATDDMSSAFRELGRALMFVRALRTVEDHSMPAPPPLPLSSSGDAGPTTSTQQQQEGDPTQRSSEGPEAVGPQKDEPILGFVGFFDPEAQDGASDTPDTAAADSSATARRQRSSGTWASGAHFGQAPIRWAWCAPHTPAASSTTGTTAAGWTREDEPEKRGGARCREGEWLAFNLGAASTAPVPMAEAQTNGNPLMGFIGPGWNAGTLGGVVGPASHGAPAAAAVPPPPSLLTGGFGVGGGSIGVMGGNFNAANMAMSLPLGMPLPAPQAPVPGMVGLGTVPMQVLGGFS</sequence>
<feature type="compositionally biased region" description="Low complexity" evidence="1">
    <location>
        <begin position="599"/>
        <end position="611"/>
    </location>
</feature>
<feature type="region of interest" description="Disordered" evidence="1">
    <location>
        <begin position="291"/>
        <end position="311"/>
    </location>
</feature>